<dbReference type="InterPro" id="IPR001623">
    <property type="entry name" value="DnaJ_domain"/>
</dbReference>
<evidence type="ECO:0000313" key="4">
    <source>
        <dbReference type="Proteomes" id="UP000298030"/>
    </source>
</evidence>
<dbReference type="Proteomes" id="UP000298030">
    <property type="component" value="Unassembled WGS sequence"/>
</dbReference>
<proteinExistence type="predicted"/>
<keyword evidence="4" id="KW-1185">Reference proteome</keyword>
<feature type="domain" description="J" evidence="2">
    <location>
        <begin position="45"/>
        <end position="109"/>
    </location>
</feature>
<name>A0A4Y7TKM6_COPMI</name>
<evidence type="ECO:0000256" key="1">
    <source>
        <dbReference type="SAM" id="MobiDB-lite"/>
    </source>
</evidence>
<dbReference type="PRINTS" id="PR00625">
    <property type="entry name" value="JDOMAIN"/>
</dbReference>
<reference evidence="3 4" key="1">
    <citation type="journal article" date="2019" name="Nat. Ecol. Evol.">
        <title>Megaphylogeny resolves global patterns of mushroom evolution.</title>
        <authorList>
            <person name="Varga T."/>
            <person name="Krizsan K."/>
            <person name="Foldi C."/>
            <person name="Dima B."/>
            <person name="Sanchez-Garcia M."/>
            <person name="Sanchez-Ramirez S."/>
            <person name="Szollosi G.J."/>
            <person name="Szarkandi J.G."/>
            <person name="Papp V."/>
            <person name="Albert L."/>
            <person name="Andreopoulos W."/>
            <person name="Angelini C."/>
            <person name="Antonin V."/>
            <person name="Barry K.W."/>
            <person name="Bougher N.L."/>
            <person name="Buchanan P."/>
            <person name="Buyck B."/>
            <person name="Bense V."/>
            <person name="Catcheside P."/>
            <person name="Chovatia M."/>
            <person name="Cooper J."/>
            <person name="Damon W."/>
            <person name="Desjardin D."/>
            <person name="Finy P."/>
            <person name="Geml J."/>
            <person name="Haridas S."/>
            <person name="Hughes K."/>
            <person name="Justo A."/>
            <person name="Karasinski D."/>
            <person name="Kautmanova I."/>
            <person name="Kiss B."/>
            <person name="Kocsube S."/>
            <person name="Kotiranta H."/>
            <person name="LaButti K.M."/>
            <person name="Lechner B.E."/>
            <person name="Liimatainen K."/>
            <person name="Lipzen A."/>
            <person name="Lukacs Z."/>
            <person name="Mihaltcheva S."/>
            <person name="Morgado L.N."/>
            <person name="Niskanen T."/>
            <person name="Noordeloos M.E."/>
            <person name="Ohm R.A."/>
            <person name="Ortiz-Santana B."/>
            <person name="Ovrebo C."/>
            <person name="Racz N."/>
            <person name="Riley R."/>
            <person name="Savchenko A."/>
            <person name="Shiryaev A."/>
            <person name="Soop K."/>
            <person name="Spirin V."/>
            <person name="Szebenyi C."/>
            <person name="Tomsovsky M."/>
            <person name="Tulloss R.E."/>
            <person name="Uehling J."/>
            <person name="Grigoriev I.V."/>
            <person name="Vagvolgyi C."/>
            <person name="Papp T."/>
            <person name="Martin F.M."/>
            <person name="Miettinen O."/>
            <person name="Hibbett D.S."/>
            <person name="Nagy L.G."/>
        </authorList>
    </citation>
    <scope>NUCLEOTIDE SEQUENCE [LARGE SCALE GENOMIC DNA]</scope>
    <source>
        <strain evidence="3 4">FP101781</strain>
    </source>
</reference>
<dbReference type="PROSITE" id="PS50076">
    <property type="entry name" value="DNAJ_2"/>
    <property type="match status" value="1"/>
</dbReference>
<feature type="compositionally biased region" description="Basic and acidic residues" evidence="1">
    <location>
        <begin position="175"/>
        <end position="203"/>
    </location>
</feature>
<feature type="compositionally biased region" description="Basic residues" evidence="1">
    <location>
        <begin position="213"/>
        <end position="225"/>
    </location>
</feature>
<dbReference type="OrthoDB" id="342454at2759"/>
<evidence type="ECO:0000259" key="2">
    <source>
        <dbReference type="PROSITE" id="PS50076"/>
    </source>
</evidence>
<protein>
    <submittedName>
        <fullName evidence="3">Chaperone regulator</fullName>
    </submittedName>
</protein>
<dbReference type="AlphaFoldDB" id="A0A4Y7TKM6"/>
<dbReference type="PANTHER" id="PTHR46620">
    <property type="entry name" value="J DOMAIN-CONTAINING PROTEIN SPF31"/>
    <property type="match status" value="1"/>
</dbReference>
<dbReference type="EMBL" id="QPFP01000009">
    <property type="protein sequence ID" value="TEB34511.1"/>
    <property type="molecule type" value="Genomic_DNA"/>
</dbReference>
<evidence type="ECO:0000313" key="3">
    <source>
        <dbReference type="EMBL" id="TEB34511.1"/>
    </source>
</evidence>
<dbReference type="Gene3D" id="1.10.287.110">
    <property type="entry name" value="DnaJ domain"/>
    <property type="match status" value="1"/>
</dbReference>
<comment type="caution">
    <text evidence="3">The sequence shown here is derived from an EMBL/GenBank/DDBJ whole genome shotgun (WGS) entry which is preliminary data.</text>
</comment>
<accession>A0A4Y7TKM6</accession>
<dbReference type="SUPFAM" id="SSF46565">
    <property type="entry name" value="Chaperone J-domain"/>
    <property type="match status" value="1"/>
</dbReference>
<dbReference type="PANTHER" id="PTHR46620:SF1">
    <property type="entry name" value="J DOMAIN-CONTAINING PROTEIN SPF31"/>
    <property type="match status" value="1"/>
</dbReference>
<organism evidence="3 4">
    <name type="scientific">Coprinellus micaceus</name>
    <name type="common">Glistening ink-cap mushroom</name>
    <name type="synonym">Coprinus micaceus</name>
    <dbReference type="NCBI Taxonomy" id="71717"/>
    <lineage>
        <taxon>Eukaryota</taxon>
        <taxon>Fungi</taxon>
        <taxon>Dikarya</taxon>
        <taxon>Basidiomycota</taxon>
        <taxon>Agaricomycotina</taxon>
        <taxon>Agaricomycetes</taxon>
        <taxon>Agaricomycetidae</taxon>
        <taxon>Agaricales</taxon>
        <taxon>Agaricineae</taxon>
        <taxon>Psathyrellaceae</taxon>
        <taxon>Coprinellus</taxon>
    </lineage>
</organism>
<dbReference type="STRING" id="71717.A0A4Y7TKM6"/>
<dbReference type="Pfam" id="PF00226">
    <property type="entry name" value="DnaJ"/>
    <property type="match status" value="1"/>
</dbReference>
<gene>
    <name evidence="3" type="ORF">FA13DRAFT_1625243</name>
</gene>
<dbReference type="CDD" id="cd06257">
    <property type="entry name" value="DnaJ"/>
    <property type="match status" value="1"/>
</dbReference>
<sequence>MSQASSSKQPARVDDGEIDRLLSRQANALQREVEVERILKAFKLNPYDIIDVDENATPEEIKKKYKQTSLFIHPDKCPHERAPEAFDLLKKAETELSDKDKREELDAVINQARKRVLEDLELPTTTPHNDYKLKGLNPTFKQRLRAKSKELLIEEELRRRKAIKMNLANEGLEARKKEDEVNARKRKAEDQQAWEAGRDERVGSWRNFAQSKEKKKKKQKIAILG</sequence>
<dbReference type="SMART" id="SM00271">
    <property type="entry name" value="DnaJ"/>
    <property type="match status" value="1"/>
</dbReference>
<dbReference type="InterPro" id="IPR036869">
    <property type="entry name" value="J_dom_sf"/>
</dbReference>
<feature type="region of interest" description="Disordered" evidence="1">
    <location>
        <begin position="175"/>
        <end position="225"/>
    </location>
</feature>